<feature type="chain" id="PRO_5014469281" evidence="1">
    <location>
        <begin position="24"/>
        <end position="150"/>
    </location>
</feature>
<feature type="signal peptide" evidence="1">
    <location>
        <begin position="1"/>
        <end position="23"/>
    </location>
</feature>
<keyword evidence="1" id="KW-0732">Signal</keyword>
<dbReference type="Proteomes" id="UP000236604">
    <property type="component" value="Unassembled WGS sequence"/>
</dbReference>
<accession>A0A2K1PF36</accession>
<evidence type="ECO:0000313" key="2">
    <source>
        <dbReference type="EMBL" id="PNS01385.1"/>
    </source>
</evidence>
<evidence type="ECO:0000256" key="1">
    <source>
        <dbReference type="SAM" id="SignalP"/>
    </source>
</evidence>
<dbReference type="AlphaFoldDB" id="A0A2K1PF36"/>
<comment type="caution">
    <text evidence="2">The sequence shown here is derived from an EMBL/GenBank/DDBJ whole genome shotgun (WGS) entry which is preliminary data.</text>
</comment>
<evidence type="ECO:0000313" key="3">
    <source>
        <dbReference type="Proteomes" id="UP000236604"/>
    </source>
</evidence>
<dbReference type="EMBL" id="AZRN01000002">
    <property type="protein sequence ID" value="PNS01385.1"/>
    <property type="molecule type" value="Genomic_DNA"/>
</dbReference>
<gene>
    <name evidence="2" type="ORF">X927_00835</name>
</gene>
<dbReference type="RefSeq" id="WP_103076222.1">
    <property type="nucleotide sequence ID" value="NZ_AZRN01000002.1"/>
</dbReference>
<reference evidence="2 3" key="1">
    <citation type="submission" date="2013-12" db="EMBL/GenBank/DDBJ databases">
        <title>Comparative genomics of Petrotoga isolates.</title>
        <authorList>
            <person name="Nesbo C.L."/>
            <person name="Charchuk R."/>
            <person name="Chow K."/>
        </authorList>
    </citation>
    <scope>NUCLEOTIDE SEQUENCE [LARGE SCALE GENOMIC DNA]</scope>
    <source>
        <strain evidence="2 3">DSM 14811</strain>
    </source>
</reference>
<proteinExistence type="predicted"/>
<sequence>MVQKLKYTFIFTFVIIISSVSFATNEEFTVPIYITVPEYLKITNLSDSRLDLYATIANWGDIVEDSLTFIVESNINYNLTAVFTVLESFSSFQQGLIEDSYSLFLSGSGGTPGIQSYTLTFQLDVGLLQGIIYTFINGQIGNIQITVSSI</sequence>
<organism evidence="2 3">
    <name type="scientific">Petrotoga mexicana DSM 14811</name>
    <dbReference type="NCBI Taxonomy" id="1122954"/>
    <lineage>
        <taxon>Bacteria</taxon>
        <taxon>Thermotogati</taxon>
        <taxon>Thermotogota</taxon>
        <taxon>Thermotogae</taxon>
        <taxon>Petrotogales</taxon>
        <taxon>Petrotogaceae</taxon>
        <taxon>Petrotoga</taxon>
    </lineage>
</organism>
<name>A0A2K1PF36_9BACT</name>
<keyword evidence="3" id="KW-1185">Reference proteome</keyword>
<protein>
    <submittedName>
        <fullName evidence="2">Uncharacterized protein</fullName>
    </submittedName>
</protein>